<protein>
    <submittedName>
        <fullName evidence="3">RNA-binding protein</fullName>
    </submittedName>
</protein>
<dbReference type="WBParaSite" id="SCUD_0001917401-mRNA-1">
    <property type="protein sequence ID" value="SCUD_0001917401-mRNA-1"/>
    <property type="gene ID" value="SCUD_0001917401"/>
</dbReference>
<gene>
    <name evidence="1" type="ORF">SCUD_LOCUS19171</name>
</gene>
<keyword evidence="2" id="KW-1185">Reference proteome</keyword>
<evidence type="ECO:0000313" key="2">
    <source>
        <dbReference type="Proteomes" id="UP000279833"/>
    </source>
</evidence>
<sequence length="114" mass="13399">MSLEQNQFQMKPKQNVQRKKSIRAYVTSTQFCNWHFSPSELVNLRSDCNTTALKRLQSIKEVEIKNTNENVNNTLTVVGLDPDQEFKIIKHYVYLMKILFDKFTTPQLPNEVSF</sequence>
<reference evidence="3" key="1">
    <citation type="submission" date="2016-06" db="UniProtKB">
        <authorList>
            <consortium name="WormBaseParasite"/>
        </authorList>
    </citation>
    <scope>IDENTIFICATION</scope>
</reference>
<dbReference type="EMBL" id="UZAK01042066">
    <property type="protein sequence ID" value="VDP68245.1"/>
    <property type="molecule type" value="Genomic_DNA"/>
</dbReference>
<evidence type="ECO:0000313" key="1">
    <source>
        <dbReference type="EMBL" id="VDP68245.1"/>
    </source>
</evidence>
<name>A0A183KVS8_9TREM</name>
<proteinExistence type="predicted"/>
<organism evidence="3">
    <name type="scientific">Schistosoma curassoni</name>
    <dbReference type="NCBI Taxonomy" id="6186"/>
    <lineage>
        <taxon>Eukaryota</taxon>
        <taxon>Metazoa</taxon>
        <taxon>Spiralia</taxon>
        <taxon>Lophotrochozoa</taxon>
        <taxon>Platyhelminthes</taxon>
        <taxon>Trematoda</taxon>
        <taxon>Digenea</taxon>
        <taxon>Strigeidida</taxon>
        <taxon>Schistosomatoidea</taxon>
        <taxon>Schistosomatidae</taxon>
        <taxon>Schistosoma</taxon>
    </lineage>
</organism>
<dbReference type="AlphaFoldDB" id="A0A183KVS8"/>
<reference evidence="1 2" key="2">
    <citation type="submission" date="2018-11" db="EMBL/GenBank/DDBJ databases">
        <authorList>
            <consortium name="Pathogen Informatics"/>
        </authorList>
    </citation>
    <scope>NUCLEOTIDE SEQUENCE [LARGE SCALE GENOMIC DNA]</scope>
    <source>
        <strain evidence="1">Dakar</strain>
        <strain evidence="2">Dakar, Senegal</strain>
    </source>
</reference>
<evidence type="ECO:0000313" key="3">
    <source>
        <dbReference type="WBParaSite" id="SCUD_0001917401-mRNA-1"/>
    </source>
</evidence>
<dbReference type="Proteomes" id="UP000279833">
    <property type="component" value="Unassembled WGS sequence"/>
</dbReference>
<accession>A0A183KVS8</accession>
<dbReference type="STRING" id="6186.A0A183KVS8"/>